<dbReference type="STRING" id="926566.Terro_2063"/>
<organism evidence="1 3">
    <name type="scientific">Terriglobus roseus (strain DSM 18391 / NRRL B-41598 / KBS 63)</name>
    <dbReference type="NCBI Taxonomy" id="926566"/>
    <lineage>
        <taxon>Bacteria</taxon>
        <taxon>Pseudomonadati</taxon>
        <taxon>Acidobacteriota</taxon>
        <taxon>Terriglobia</taxon>
        <taxon>Terriglobales</taxon>
        <taxon>Acidobacteriaceae</taxon>
        <taxon>Terriglobus</taxon>
    </lineage>
</organism>
<proteinExistence type="predicted"/>
<evidence type="ECO:0000313" key="2">
    <source>
        <dbReference type="EMBL" id="AFL88684.1"/>
    </source>
</evidence>
<name>I3ZGH4_TERRK</name>
<dbReference type="KEGG" id="trs:Terro_2063"/>
<sequence length="166" mass="17865">MRMLLNSSGNSLALRSCLALAGAILIFGRFAAAQGAPLAGPAPFKAIVSVRGGGVERNAPYRVPQRVVQGVVRDGHEKGIPRAEVFLKDDRTLKVRQLLADENGNYIFGGLPLDHDYQVWAKAGEITTPVKPVSSFMGMHDVTMNFHIAADSHTSEAPKTIETAKQ</sequence>
<evidence type="ECO:0000313" key="1">
    <source>
        <dbReference type="EMBL" id="AFL88342.1"/>
    </source>
</evidence>
<accession>I3ZGH4</accession>
<evidence type="ECO:0008006" key="4">
    <source>
        <dbReference type="Google" id="ProtNLM"/>
    </source>
</evidence>
<dbReference type="EMBL" id="CP003379">
    <property type="protein sequence ID" value="AFL88342.1"/>
    <property type="molecule type" value="Genomic_DNA"/>
</dbReference>
<gene>
    <name evidence="1" type="ordered locus">Terro_2063</name>
    <name evidence="2" type="ordered locus">Terro_2430</name>
</gene>
<dbReference type="InterPro" id="IPR008969">
    <property type="entry name" value="CarboxyPept-like_regulatory"/>
</dbReference>
<dbReference type="Gene3D" id="2.60.40.1120">
    <property type="entry name" value="Carboxypeptidase-like, regulatory domain"/>
    <property type="match status" value="1"/>
</dbReference>
<dbReference type="EMBL" id="CP003379">
    <property type="protein sequence ID" value="AFL88684.1"/>
    <property type="molecule type" value="Genomic_DNA"/>
</dbReference>
<protein>
    <recommendedName>
        <fullName evidence="4">Carboxypeptidase regulatory-like domain-containing protein</fullName>
    </recommendedName>
</protein>
<dbReference type="KEGG" id="trs:Terro_2430"/>
<reference evidence="1 3" key="1">
    <citation type="submission" date="2012-06" db="EMBL/GenBank/DDBJ databases">
        <title>Complete genome of Terriglobus roseus DSM 18391.</title>
        <authorList>
            <consortium name="US DOE Joint Genome Institute (JGI-PGF)"/>
            <person name="Lucas S."/>
            <person name="Copeland A."/>
            <person name="Lapidus A."/>
            <person name="Glavina del Rio T."/>
            <person name="Dalin E."/>
            <person name="Tice H."/>
            <person name="Bruce D."/>
            <person name="Goodwin L."/>
            <person name="Pitluck S."/>
            <person name="Peters L."/>
            <person name="Mikhailova N."/>
            <person name="Munk A.C.C."/>
            <person name="Kyrpides N."/>
            <person name="Mavromatis K."/>
            <person name="Ivanova N."/>
            <person name="Brettin T."/>
            <person name="Detter J.C."/>
            <person name="Han C."/>
            <person name="Larimer F."/>
            <person name="Land M."/>
            <person name="Hauser L."/>
            <person name="Markowitz V."/>
            <person name="Cheng J.-F."/>
            <person name="Hugenholtz P."/>
            <person name="Woyke T."/>
            <person name="Wu D."/>
            <person name="Brambilla E."/>
            <person name="Klenk H.-P."/>
            <person name="Eisen J.A."/>
        </authorList>
    </citation>
    <scope>NUCLEOTIDE SEQUENCE [LARGE SCALE GENOMIC DNA]</scope>
    <source>
        <strain evidence="1">DSM 18391</strain>
        <strain evidence="3">DSM 18391 / NRRL B-41598 / KBS 63</strain>
    </source>
</reference>
<dbReference type="HOGENOM" id="CLU_1601885_0_0_0"/>
<dbReference type="SUPFAM" id="SSF49464">
    <property type="entry name" value="Carboxypeptidase regulatory domain-like"/>
    <property type="match status" value="1"/>
</dbReference>
<dbReference type="Proteomes" id="UP000006056">
    <property type="component" value="Chromosome"/>
</dbReference>
<evidence type="ECO:0000313" key="3">
    <source>
        <dbReference type="Proteomes" id="UP000006056"/>
    </source>
</evidence>
<dbReference type="AlphaFoldDB" id="I3ZGH4"/>
<keyword evidence="3" id="KW-1185">Reference proteome</keyword>